<dbReference type="InterPro" id="IPR004860">
    <property type="entry name" value="LAGLIDADG_dom"/>
</dbReference>
<dbReference type="Proteomes" id="UP000230304">
    <property type="component" value="Unassembled WGS sequence"/>
</dbReference>
<dbReference type="AlphaFoldDB" id="A0A2M7D742"/>
<sequence length="297" mass="35078">MKQVYLYKKLNCQNNAEAGKKLRKLYVDKKLSMERISEMLGVSISTVFKWLYLFSIPIRRYKYKKYDFSGDPKEKAYILGLVTGDLCAYKHYKQIAVELTTTHPAMMNLFYSVFRKYGTPTKRMKYNKKTGRYEQVGYVLLNNSFEFILFKDFNIENKYFYHFLAGFFDSEGCVHIYDNQDYIGVSILIYNSNKKLLEIIKKQLEKDGFHPKFYRFFKKGEKTTDGYIRGSDLWTIAMHTIKEIIALMKKIPVKHQEKIDKIKIISSLSSNKWDSIVGQVNDLRTGIKNEVREFITP</sequence>
<dbReference type="InterPro" id="IPR001387">
    <property type="entry name" value="Cro/C1-type_HTH"/>
</dbReference>
<evidence type="ECO:0000259" key="1">
    <source>
        <dbReference type="Pfam" id="PF14528"/>
    </source>
</evidence>
<feature type="domain" description="Homing endonuclease LAGLIDADG" evidence="1">
    <location>
        <begin position="163"/>
        <end position="225"/>
    </location>
</feature>
<comment type="caution">
    <text evidence="2">The sequence shown here is derived from an EMBL/GenBank/DDBJ whole genome shotgun (WGS) entry which is preliminary data.</text>
</comment>
<evidence type="ECO:0000313" key="3">
    <source>
        <dbReference type="Proteomes" id="UP000230304"/>
    </source>
</evidence>
<accession>A0A2M7D742</accession>
<dbReference type="CDD" id="cd00093">
    <property type="entry name" value="HTH_XRE"/>
    <property type="match status" value="1"/>
</dbReference>
<organism evidence="2 3">
    <name type="scientific">Candidatus Nealsonbacteria bacterium CG02_land_8_20_14_3_00_40_11</name>
    <dbReference type="NCBI Taxonomy" id="1974700"/>
    <lineage>
        <taxon>Bacteria</taxon>
        <taxon>Candidatus Nealsoniibacteriota</taxon>
    </lineage>
</organism>
<dbReference type="EMBL" id="PEUA01000071">
    <property type="protein sequence ID" value="PIV41676.1"/>
    <property type="molecule type" value="Genomic_DNA"/>
</dbReference>
<protein>
    <recommendedName>
        <fullName evidence="1">Homing endonuclease LAGLIDADG domain-containing protein</fullName>
    </recommendedName>
</protein>
<proteinExistence type="predicted"/>
<dbReference type="Gene3D" id="3.10.28.10">
    <property type="entry name" value="Homing endonucleases"/>
    <property type="match status" value="1"/>
</dbReference>
<dbReference type="InterPro" id="IPR027434">
    <property type="entry name" value="Homing_endonucl"/>
</dbReference>
<evidence type="ECO:0000313" key="2">
    <source>
        <dbReference type="EMBL" id="PIV41676.1"/>
    </source>
</evidence>
<gene>
    <name evidence="2" type="ORF">COS26_03240</name>
</gene>
<dbReference type="GO" id="GO:0004519">
    <property type="term" value="F:endonuclease activity"/>
    <property type="evidence" value="ECO:0007669"/>
    <property type="project" value="InterPro"/>
</dbReference>
<dbReference type="SUPFAM" id="SSF55608">
    <property type="entry name" value="Homing endonucleases"/>
    <property type="match status" value="1"/>
</dbReference>
<name>A0A2M7D742_9BACT</name>
<reference evidence="3" key="1">
    <citation type="submission" date="2017-09" db="EMBL/GenBank/DDBJ databases">
        <title>Depth-based differentiation of microbial function through sediment-hosted aquifers and enrichment of novel symbionts in the deep terrestrial subsurface.</title>
        <authorList>
            <person name="Probst A.J."/>
            <person name="Ladd B."/>
            <person name="Jarett J.K."/>
            <person name="Geller-Mcgrath D.E."/>
            <person name="Sieber C.M.K."/>
            <person name="Emerson J.B."/>
            <person name="Anantharaman K."/>
            <person name="Thomas B.C."/>
            <person name="Malmstrom R."/>
            <person name="Stieglmeier M."/>
            <person name="Klingl A."/>
            <person name="Woyke T."/>
            <person name="Ryan C.M."/>
            <person name="Banfield J.F."/>
        </authorList>
    </citation>
    <scope>NUCLEOTIDE SEQUENCE [LARGE SCALE GENOMIC DNA]</scope>
</reference>
<dbReference type="Pfam" id="PF14528">
    <property type="entry name" value="LAGLIDADG_3"/>
    <property type="match status" value="1"/>
</dbReference>